<gene>
    <name evidence="5" type="ORF">CHU95_19695</name>
</gene>
<dbReference type="Pfam" id="PF04616">
    <property type="entry name" value="Glyco_hydro_43"/>
    <property type="match status" value="1"/>
</dbReference>
<dbReference type="InterPro" id="IPR006710">
    <property type="entry name" value="Glyco_hydro_43"/>
</dbReference>
<protein>
    <recommendedName>
        <fullName evidence="7">Glycosyl hydrolase</fullName>
    </recommendedName>
</protein>
<dbReference type="EMBL" id="NOXU01000032">
    <property type="protein sequence ID" value="OYQ31386.1"/>
    <property type="molecule type" value="Genomic_DNA"/>
</dbReference>
<dbReference type="OrthoDB" id="9759709at2"/>
<dbReference type="Gene3D" id="2.115.10.20">
    <property type="entry name" value="Glycosyl hydrolase domain, family 43"/>
    <property type="match status" value="1"/>
</dbReference>
<proteinExistence type="inferred from homology"/>
<dbReference type="GO" id="GO:0005975">
    <property type="term" value="P:carbohydrate metabolic process"/>
    <property type="evidence" value="ECO:0007669"/>
    <property type="project" value="InterPro"/>
</dbReference>
<evidence type="ECO:0000256" key="1">
    <source>
        <dbReference type="ARBA" id="ARBA00009865"/>
    </source>
</evidence>
<comment type="caution">
    <text evidence="5">The sequence shown here is derived from an EMBL/GenBank/DDBJ whole genome shotgun (WGS) entry which is preliminary data.</text>
</comment>
<dbReference type="SUPFAM" id="SSF75005">
    <property type="entry name" value="Arabinanase/levansucrase/invertase"/>
    <property type="match status" value="1"/>
</dbReference>
<dbReference type="AlphaFoldDB" id="A0A255YQ73"/>
<evidence type="ECO:0000256" key="3">
    <source>
        <dbReference type="ARBA" id="ARBA00023295"/>
    </source>
</evidence>
<dbReference type="InterPro" id="IPR023296">
    <property type="entry name" value="Glyco_hydro_beta-prop_sf"/>
</dbReference>
<comment type="similarity">
    <text evidence="1 4">Belongs to the glycosyl hydrolase 43 family.</text>
</comment>
<evidence type="ECO:0000313" key="5">
    <source>
        <dbReference type="EMBL" id="OYQ31386.1"/>
    </source>
</evidence>
<evidence type="ECO:0000256" key="2">
    <source>
        <dbReference type="ARBA" id="ARBA00022801"/>
    </source>
</evidence>
<keyword evidence="6" id="KW-1185">Reference proteome</keyword>
<dbReference type="GO" id="GO:0004553">
    <property type="term" value="F:hydrolase activity, hydrolyzing O-glycosyl compounds"/>
    <property type="evidence" value="ECO:0007669"/>
    <property type="project" value="InterPro"/>
</dbReference>
<evidence type="ECO:0000313" key="6">
    <source>
        <dbReference type="Proteomes" id="UP000216998"/>
    </source>
</evidence>
<keyword evidence="3 4" id="KW-0326">Glycosidase</keyword>
<dbReference type="CDD" id="cd08984">
    <property type="entry name" value="GH43-like"/>
    <property type="match status" value="1"/>
</dbReference>
<keyword evidence="2 4" id="KW-0378">Hydrolase</keyword>
<organism evidence="5 6">
    <name type="scientific">Niveispirillum lacus</name>
    <dbReference type="NCBI Taxonomy" id="1981099"/>
    <lineage>
        <taxon>Bacteria</taxon>
        <taxon>Pseudomonadati</taxon>
        <taxon>Pseudomonadota</taxon>
        <taxon>Alphaproteobacteria</taxon>
        <taxon>Rhodospirillales</taxon>
        <taxon>Azospirillaceae</taxon>
        <taxon>Niveispirillum</taxon>
    </lineage>
</organism>
<name>A0A255YQ73_9PROT</name>
<dbReference type="Proteomes" id="UP000216998">
    <property type="component" value="Unassembled WGS sequence"/>
</dbReference>
<evidence type="ECO:0008006" key="7">
    <source>
        <dbReference type="Google" id="ProtNLM"/>
    </source>
</evidence>
<evidence type="ECO:0000256" key="4">
    <source>
        <dbReference type="RuleBase" id="RU361187"/>
    </source>
</evidence>
<sequence length="364" mass="40443">MIGGIANLLSPRKRGPRGHKPDGWCPWPLDPRFRGGGGKGLAGLLGLLLFVATPTFADAPKPLYRDPVFDGAADASLVYDPAGQQWVMFYTNRRATLADAQGVEWVHGTRIGRAVSKDGGKSWTYDGTADIRYGSGEGITYWAPNVEYIGGQWHMFLTIVPGVFKDWNASREIVHLTSRDLKVWDFAGKVDLGSDRVIDAAVHPLPGGGWRLWYKDERDGSSTHYADSQDLKTWTHGGVAVKTRGEGPQIIEWQGWYWLILDAWDGLGVYRSKDLTTWEHQPYNLLKQPGRALTDRAKGGHADVVVSGDRAFLFYFVQQGGEPEAASDPTWQRRSVIQVAELGFKDGWLTADREQPVDVRLLPP</sequence>
<accession>A0A255YQ73</accession>
<reference evidence="5 6" key="1">
    <citation type="submission" date="2017-07" db="EMBL/GenBank/DDBJ databases">
        <title>Niveispirillum cyanobacteriorum sp. nov., isolated from cyanobacterial aggregates in a eutrophic lake.</title>
        <authorList>
            <person name="Cai H."/>
        </authorList>
    </citation>
    <scope>NUCLEOTIDE SEQUENCE [LARGE SCALE GENOMIC DNA]</scope>
    <source>
        <strain evidence="6">TH1-14</strain>
    </source>
</reference>